<evidence type="ECO:0000313" key="3">
    <source>
        <dbReference type="Proteomes" id="UP000886851"/>
    </source>
</evidence>
<gene>
    <name evidence="2" type="ORF">H9824_03030</name>
</gene>
<reference evidence="2" key="1">
    <citation type="journal article" date="2021" name="PeerJ">
        <title>Extensive microbial diversity within the chicken gut microbiome revealed by metagenomics and culture.</title>
        <authorList>
            <person name="Gilroy R."/>
            <person name="Ravi A."/>
            <person name="Getino M."/>
            <person name="Pursley I."/>
            <person name="Horton D.L."/>
            <person name="Alikhan N.F."/>
            <person name="Baker D."/>
            <person name="Gharbi K."/>
            <person name="Hall N."/>
            <person name="Watson M."/>
            <person name="Adriaenssens E.M."/>
            <person name="Foster-Nyarko E."/>
            <person name="Jarju S."/>
            <person name="Secka A."/>
            <person name="Antonio M."/>
            <person name="Oren A."/>
            <person name="Chaudhuri R.R."/>
            <person name="La Ragione R."/>
            <person name="Hildebrand F."/>
            <person name="Pallen M.J."/>
        </authorList>
    </citation>
    <scope>NUCLEOTIDE SEQUENCE</scope>
    <source>
        <strain evidence="2">Gambia2-208</strain>
    </source>
</reference>
<feature type="transmembrane region" description="Helical" evidence="1">
    <location>
        <begin position="29"/>
        <end position="53"/>
    </location>
</feature>
<dbReference type="EMBL" id="DXCV01000028">
    <property type="protein sequence ID" value="HIY87664.1"/>
    <property type="molecule type" value="Genomic_DNA"/>
</dbReference>
<dbReference type="AlphaFoldDB" id="A0A9D1ZHK4"/>
<keyword evidence="1" id="KW-0472">Membrane</keyword>
<protein>
    <submittedName>
        <fullName evidence="2">Uncharacterized protein</fullName>
    </submittedName>
</protein>
<keyword evidence="1" id="KW-0812">Transmembrane</keyword>
<accession>A0A9D1ZHK4</accession>
<feature type="transmembrane region" description="Helical" evidence="1">
    <location>
        <begin position="65"/>
        <end position="83"/>
    </location>
</feature>
<comment type="caution">
    <text evidence="2">The sequence shown here is derived from an EMBL/GenBank/DDBJ whole genome shotgun (WGS) entry which is preliminary data.</text>
</comment>
<feature type="transmembrane region" description="Helical" evidence="1">
    <location>
        <begin position="108"/>
        <end position="130"/>
    </location>
</feature>
<name>A0A9D1ZHK4_9BACE</name>
<evidence type="ECO:0000313" key="2">
    <source>
        <dbReference type="EMBL" id="HIY87664.1"/>
    </source>
</evidence>
<keyword evidence="1" id="KW-1133">Transmembrane helix</keyword>
<evidence type="ECO:0000256" key="1">
    <source>
        <dbReference type="SAM" id="Phobius"/>
    </source>
</evidence>
<organism evidence="2 3">
    <name type="scientific">Candidatus Bacteroides pullicola</name>
    <dbReference type="NCBI Taxonomy" id="2838475"/>
    <lineage>
        <taxon>Bacteria</taxon>
        <taxon>Pseudomonadati</taxon>
        <taxon>Bacteroidota</taxon>
        <taxon>Bacteroidia</taxon>
        <taxon>Bacteroidales</taxon>
        <taxon>Bacteroidaceae</taxon>
        <taxon>Bacteroides</taxon>
    </lineage>
</organism>
<reference evidence="2" key="2">
    <citation type="submission" date="2021-04" db="EMBL/GenBank/DDBJ databases">
        <authorList>
            <person name="Gilroy R."/>
        </authorList>
    </citation>
    <scope>NUCLEOTIDE SEQUENCE</scope>
    <source>
        <strain evidence="2">Gambia2-208</strain>
    </source>
</reference>
<proteinExistence type="predicted"/>
<sequence>MKIQRVSAAVLYVLLGVTAVVVARVDALLVWMYILLGGILLLTLAMMACKFALTWADSPRAALRPWLGAGLLAVVLLVSWLVGSDVPLDIPGYDGTENTPFWLKLADMFLYAMYALLGLAVVLIVAFAVWKWK</sequence>
<dbReference type="Proteomes" id="UP000886851">
    <property type="component" value="Unassembled WGS sequence"/>
</dbReference>